<protein>
    <submittedName>
        <fullName evidence="1">Uncharacterized protein</fullName>
    </submittedName>
</protein>
<dbReference type="Proteomes" id="UP000265520">
    <property type="component" value="Unassembled WGS sequence"/>
</dbReference>
<dbReference type="AlphaFoldDB" id="A0A392T005"/>
<name>A0A392T005_9FABA</name>
<evidence type="ECO:0000313" key="2">
    <source>
        <dbReference type="Proteomes" id="UP000265520"/>
    </source>
</evidence>
<accession>A0A392T005</accession>
<keyword evidence="2" id="KW-1185">Reference proteome</keyword>
<sequence length="46" mass="5001">MPTEEITVTVDDVSSLLHLPLRGRLLDHTSLTKEEGVVVMVDLLGA</sequence>
<reference evidence="1 2" key="1">
    <citation type="journal article" date="2018" name="Front. Plant Sci.">
        <title>Red Clover (Trifolium pratense) and Zigzag Clover (T. medium) - A Picture of Genomic Similarities and Differences.</title>
        <authorList>
            <person name="Dluhosova J."/>
            <person name="Istvanek J."/>
            <person name="Nedelnik J."/>
            <person name="Repkova J."/>
        </authorList>
    </citation>
    <scope>NUCLEOTIDE SEQUENCE [LARGE SCALE GENOMIC DNA]</scope>
    <source>
        <strain evidence="2">cv. 10/8</strain>
        <tissue evidence="1">Leaf</tissue>
    </source>
</reference>
<dbReference type="EMBL" id="LXQA010477527">
    <property type="protein sequence ID" value="MCI54329.1"/>
    <property type="molecule type" value="Genomic_DNA"/>
</dbReference>
<evidence type="ECO:0000313" key="1">
    <source>
        <dbReference type="EMBL" id="MCI54329.1"/>
    </source>
</evidence>
<proteinExistence type="predicted"/>
<comment type="caution">
    <text evidence="1">The sequence shown here is derived from an EMBL/GenBank/DDBJ whole genome shotgun (WGS) entry which is preliminary data.</text>
</comment>
<organism evidence="1 2">
    <name type="scientific">Trifolium medium</name>
    <dbReference type="NCBI Taxonomy" id="97028"/>
    <lineage>
        <taxon>Eukaryota</taxon>
        <taxon>Viridiplantae</taxon>
        <taxon>Streptophyta</taxon>
        <taxon>Embryophyta</taxon>
        <taxon>Tracheophyta</taxon>
        <taxon>Spermatophyta</taxon>
        <taxon>Magnoliopsida</taxon>
        <taxon>eudicotyledons</taxon>
        <taxon>Gunneridae</taxon>
        <taxon>Pentapetalae</taxon>
        <taxon>rosids</taxon>
        <taxon>fabids</taxon>
        <taxon>Fabales</taxon>
        <taxon>Fabaceae</taxon>
        <taxon>Papilionoideae</taxon>
        <taxon>50 kb inversion clade</taxon>
        <taxon>NPAAA clade</taxon>
        <taxon>Hologalegina</taxon>
        <taxon>IRL clade</taxon>
        <taxon>Trifolieae</taxon>
        <taxon>Trifolium</taxon>
    </lineage>
</organism>
<feature type="non-terminal residue" evidence="1">
    <location>
        <position position="46"/>
    </location>
</feature>